<dbReference type="Proteomes" id="UP000827092">
    <property type="component" value="Unassembled WGS sequence"/>
</dbReference>
<evidence type="ECO:0000256" key="1">
    <source>
        <dbReference type="SAM" id="MobiDB-lite"/>
    </source>
</evidence>
<dbReference type="EMBL" id="JAFNEN010000084">
    <property type="protein sequence ID" value="KAG8195562.1"/>
    <property type="molecule type" value="Genomic_DNA"/>
</dbReference>
<evidence type="ECO:0000313" key="2">
    <source>
        <dbReference type="EMBL" id="KAG8195562.1"/>
    </source>
</evidence>
<sequence>MARETYKNTHLIADYKKKKPRHKKDMKERVWPTHEWADGRFPFPPEQVGAPTTIHGSRHPTRTPGPTLSHTTQLLDNNSGSKSLLFAISTETI</sequence>
<dbReference type="AlphaFoldDB" id="A0AAV6VGE8"/>
<gene>
    <name evidence="2" type="ORF">JTE90_002188</name>
</gene>
<keyword evidence="3" id="KW-1185">Reference proteome</keyword>
<comment type="caution">
    <text evidence="2">The sequence shown here is derived from an EMBL/GenBank/DDBJ whole genome shotgun (WGS) entry which is preliminary data.</text>
</comment>
<proteinExistence type="predicted"/>
<feature type="compositionally biased region" description="Polar residues" evidence="1">
    <location>
        <begin position="64"/>
        <end position="76"/>
    </location>
</feature>
<name>A0AAV6VGE8_9ARAC</name>
<evidence type="ECO:0000313" key="3">
    <source>
        <dbReference type="Proteomes" id="UP000827092"/>
    </source>
</evidence>
<protein>
    <submittedName>
        <fullName evidence="2">Uncharacterized protein</fullName>
    </submittedName>
</protein>
<accession>A0AAV6VGE8</accession>
<reference evidence="2 3" key="1">
    <citation type="journal article" date="2022" name="Nat. Ecol. Evol.">
        <title>A masculinizing supergene underlies an exaggerated male reproductive morph in a spider.</title>
        <authorList>
            <person name="Hendrickx F."/>
            <person name="De Corte Z."/>
            <person name="Sonet G."/>
            <person name="Van Belleghem S.M."/>
            <person name="Kostlbacher S."/>
            <person name="Vangestel C."/>
        </authorList>
    </citation>
    <scope>NUCLEOTIDE SEQUENCE [LARGE SCALE GENOMIC DNA]</scope>
    <source>
        <strain evidence="2">W744_W776</strain>
    </source>
</reference>
<organism evidence="2 3">
    <name type="scientific">Oedothorax gibbosus</name>
    <dbReference type="NCBI Taxonomy" id="931172"/>
    <lineage>
        <taxon>Eukaryota</taxon>
        <taxon>Metazoa</taxon>
        <taxon>Ecdysozoa</taxon>
        <taxon>Arthropoda</taxon>
        <taxon>Chelicerata</taxon>
        <taxon>Arachnida</taxon>
        <taxon>Araneae</taxon>
        <taxon>Araneomorphae</taxon>
        <taxon>Entelegynae</taxon>
        <taxon>Araneoidea</taxon>
        <taxon>Linyphiidae</taxon>
        <taxon>Erigoninae</taxon>
        <taxon>Oedothorax</taxon>
    </lineage>
</organism>
<feature type="region of interest" description="Disordered" evidence="1">
    <location>
        <begin position="1"/>
        <end position="76"/>
    </location>
</feature>
<feature type="compositionally biased region" description="Basic and acidic residues" evidence="1">
    <location>
        <begin position="25"/>
        <end position="38"/>
    </location>
</feature>